<dbReference type="InterPro" id="IPR032800">
    <property type="entry name" value="TRP_N"/>
</dbReference>
<evidence type="ECO:0000259" key="10">
    <source>
        <dbReference type="SMART" id="SM01320"/>
    </source>
</evidence>
<dbReference type="InterPro" id="IPR040241">
    <property type="entry name" value="TRP_Flc/Pkd2-like"/>
</dbReference>
<dbReference type="PANTHER" id="PTHR31145:SF5">
    <property type="entry name" value="DUF907 DOMAIN PROTEIN (AFU_ORTHOLOGUE AFUA_2G06100)"/>
    <property type="match status" value="1"/>
</dbReference>
<accession>A0A8K0KT26</accession>
<evidence type="ECO:0000256" key="5">
    <source>
        <dbReference type="ARBA" id="ARBA00022989"/>
    </source>
</evidence>
<dbReference type="GO" id="GO:0016020">
    <property type="term" value="C:membrane"/>
    <property type="evidence" value="ECO:0007669"/>
    <property type="project" value="UniProtKB-SubCell"/>
</dbReference>
<name>A0A8K0KT26_9PEZI</name>
<dbReference type="SMART" id="SM01320">
    <property type="entry name" value="TRP_N"/>
    <property type="match status" value="1"/>
</dbReference>
<feature type="transmembrane region" description="Helical" evidence="8">
    <location>
        <begin position="580"/>
        <end position="609"/>
    </location>
</feature>
<dbReference type="Pfam" id="PF14558">
    <property type="entry name" value="TRP_N"/>
    <property type="match status" value="1"/>
</dbReference>
<keyword evidence="4 9" id="KW-0732">Signal</keyword>
<dbReference type="GO" id="GO:0009272">
    <property type="term" value="P:fungal-type cell wall biogenesis"/>
    <property type="evidence" value="ECO:0007669"/>
    <property type="project" value="TreeGrafter"/>
</dbReference>
<feature type="region of interest" description="Disordered" evidence="7">
    <location>
        <begin position="651"/>
        <end position="742"/>
    </location>
</feature>
<feature type="chain" id="PRO_5035480158" description="ML-like domain-containing protein" evidence="9">
    <location>
        <begin position="26"/>
        <end position="742"/>
    </location>
</feature>
<evidence type="ECO:0000256" key="3">
    <source>
        <dbReference type="ARBA" id="ARBA00022692"/>
    </source>
</evidence>
<comment type="subcellular location">
    <subcellularLocation>
        <location evidence="1">Membrane</location>
        <topology evidence="1">Multi-pass membrane protein</topology>
    </subcellularLocation>
</comment>
<organism evidence="11 12">
    <name type="scientific">Elsinoe batatas</name>
    <dbReference type="NCBI Taxonomy" id="2601811"/>
    <lineage>
        <taxon>Eukaryota</taxon>
        <taxon>Fungi</taxon>
        <taxon>Dikarya</taxon>
        <taxon>Ascomycota</taxon>
        <taxon>Pezizomycotina</taxon>
        <taxon>Dothideomycetes</taxon>
        <taxon>Dothideomycetidae</taxon>
        <taxon>Myriangiales</taxon>
        <taxon>Elsinoaceae</taxon>
        <taxon>Elsinoe</taxon>
    </lineage>
</organism>
<sequence>MRCTRASRLTLPAFLLAALPVGVIAGDVLSTNGFTICSDNPSIQVNKLNIQFDKSSRKVTFDVGGTNAQEQNVTASIIATAYGREVYKQSFNPCDAANFVPQLCPVRNGTFSASGDQEIPQQYVDMIPSIAFNIPDLDGMARMELKSADGQELACIQSTVGNGKSMNLPAVSYIAAGIAASALALSALGALASGGAPGAAAPSPTFGEVVGWFQSIATSGMLSVKYPSVYQSFTQNFAFSTGIIPWGQMMTTIDNFREKTGGNLTEASYEYLRNVTIVATANGNGTSKGLFKRATEAAFLYARAIETNVNGETSTVGQGSGNSTAEESKPMHYVHGIQAYVEQLMVPQADTFMTVLLIFAIVVAAITVLILLGKVILEGVAMAKALPKSLESWRQRYWWRLAKTVTNLIFILYGIWTLYCVYQFTNGDSWAAKTLAGVTWGLFTGVLGFFTWRIVSKARKFKKMQGDSSQLFEDKEVWIKYSLFYDCFKKGYWWIFIPAIIYMFARNTVIAAANGHGMVQAIGQMIVEALMLALLVWSRPYQLKSGNIINIVIQAVRVLSVVCILVFVEELGINQTTQTVTGLILVIVQSVLTGVLAILLAVNAIMVCVKENPHRKKRKEQEKMQRDLDNLTPLNARNSLLMNSSQLTEYEGTHPQTGMTKAPLVSPSLPSITTTSSHGRYNQVPGRDTSPPGYDYSPRPTYGAHPNDSRDQLVTSAASFAGRDRSRSPEPKLPNVGFGRAY</sequence>
<proteinExistence type="inferred from homology"/>
<evidence type="ECO:0000256" key="9">
    <source>
        <dbReference type="SAM" id="SignalP"/>
    </source>
</evidence>
<evidence type="ECO:0000256" key="1">
    <source>
        <dbReference type="ARBA" id="ARBA00004141"/>
    </source>
</evidence>
<evidence type="ECO:0000256" key="4">
    <source>
        <dbReference type="ARBA" id="ARBA00022729"/>
    </source>
</evidence>
<evidence type="ECO:0000256" key="6">
    <source>
        <dbReference type="ARBA" id="ARBA00023136"/>
    </source>
</evidence>
<evidence type="ECO:0000256" key="2">
    <source>
        <dbReference type="ARBA" id="ARBA00010642"/>
    </source>
</evidence>
<feature type="signal peptide" evidence="9">
    <location>
        <begin position="1"/>
        <end position="25"/>
    </location>
</feature>
<evidence type="ECO:0000256" key="7">
    <source>
        <dbReference type="SAM" id="MobiDB-lite"/>
    </source>
</evidence>
<keyword evidence="6 8" id="KW-0472">Membrane</keyword>
<feature type="transmembrane region" description="Helical" evidence="8">
    <location>
        <begin position="518"/>
        <end position="537"/>
    </location>
</feature>
<feature type="transmembrane region" description="Helical" evidence="8">
    <location>
        <begin position="492"/>
        <end position="512"/>
    </location>
</feature>
<dbReference type="Pfam" id="PF06011">
    <property type="entry name" value="TRP"/>
    <property type="match status" value="1"/>
</dbReference>
<dbReference type="InterPro" id="IPR010308">
    <property type="entry name" value="TRP_C"/>
</dbReference>
<keyword evidence="3 8" id="KW-0812">Transmembrane</keyword>
<evidence type="ECO:0000256" key="8">
    <source>
        <dbReference type="SAM" id="Phobius"/>
    </source>
</evidence>
<dbReference type="PANTHER" id="PTHR31145">
    <property type="entry name" value="INTEGRAL MEMBRANE PROTEIN (AFU_ORTHOLOGUE AFUA_7G01610)"/>
    <property type="match status" value="1"/>
</dbReference>
<dbReference type="GO" id="GO:0055085">
    <property type="term" value="P:transmembrane transport"/>
    <property type="evidence" value="ECO:0007669"/>
    <property type="project" value="TreeGrafter"/>
</dbReference>
<protein>
    <recommendedName>
        <fullName evidence="10">ML-like domain-containing protein</fullName>
    </recommendedName>
</protein>
<gene>
    <name evidence="11" type="ORF">KVT40_008305</name>
</gene>
<comment type="similarity">
    <text evidence="2">Belongs to the transient receptor potential (TRP) ion channel family.</text>
</comment>
<evidence type="ECO:0000313" key="12">
    <source>
        <dbReference type="Proteomes" id="UP000809789"/>
    </source>
</evidence>
<dbReference type="EMBL" id="JAESVG020000010">
    <property type="protein sequence ID" value="KAG8623329.1"/>
    <property type="molecule type" value="Genomic_DNA"/>
</dbReference>
<feature type="transmembrane region" description="Helical" evidence="8">
    <location>
        <begin position="549"/>
        <end position="568"/>
    </location>
</feature>
<feature type="domain" description="ML-like" evidence="10">
    <location>
        <begin position="27"/>
        <end position="167"/>
    </location>
</feature>
<reference evidence="11" key="1">
    <citation type="submission" date="2021-07" db="EMBL/GenBank/DDBJ databases">
        <title>Elsinoe batatas strain:CRI-CJ2 Genome sequencing and assembly.</title>
        <authorList>
            <person name="Huang L."/>
        </authorList>
    </citation>
    <scope>NUCLEOTIDE SEQUENCE</scope>
    <source>
        <strain evidence="11">CRI-CJ2</strain>
    </source>
</reference>
<feature type="transmembrane region" description="Helical" evidence="8">
    <location>
        <begin position="436"/>
        <end position="455"/>
    </location>
</feature>
<feature type="transmembrane region" description="Helical" evidence="8">
    <location>
        <begin position="352"/>
        <end position="377"/>
    </location>
</feature>
<dbReference type="AlphaFoldDB" id="A0A8K0KT26"/>
<comment type="caution">
    <text evidence="11">The sequence shown here is derived from an EMBL/GenBank/DDBJ whole genome shotgun (WGS) entry which is preliminary data.</text>
</comment>
<keyword evidence="12" id="KW-1185">Reference proteome</keyword>
<keyword evidence="5 8" id="KW-1133">Transmembrane helix</keyword>
<evidence type="ECO:0000313" key="11">
    <source>
        <dbReference type="EMBL" id="KAG8623329.1"/>
    </source>
</evidence>
<dbReference type="Proteomes" id="UP000809789">
    <property type="component" value="Unassembled WGS sequence"/>
</dbReference>
<feature type="compositionally biased region" description="Low complexity" evidence="7">
    <location>
        <begin position="663"/>
        <end position="677"/>
    </location>
</feature>
<feature type="transmembrane region" description="Helical" evidence="8">
    <location>
        <begin position="397"/>
        <end position="416"/>
    </location>
</feature>
<dbReference type="OrthoDB" id="2115177at2759"/>